<evidence type="ECO:0000256" key="1">
    <source>
        <dbReference type="SAM" id="SignalP"/>
    </source>
</evidence>
<dbReference type="STRING" id="112234.SAMN05421768_106316"/>
<organism evidence="3 4">
    <name type="scientific">Chryseobacterium joostei</name>
    <dbReference type="NCBI Taxonomy" id="112234"/>
    <lineage>
        <taxon>Bacteria</taxon>
        <taxon>Pseudomonadati</taxon>
        <taxon>Bacteroidota</taxon>
        <taxon>Flavobacteriia</taxon>
        <taxon>Flavobacteriales</taxon>
        <taxon>Weeksellaceae</taxon>
        <taxon>Chryseobacterium group</taxon>
        <taxon>Chryseobacterium</taxon>
    </lineage>
</organism>
<evidence type="ECO:0008006" key="6">
    <source>
        <dbReference type="Google" id="ProtNLM"/>
    </source>
</evidence>
<evidence type="ECO:0000313" key="4">
    <source>
        <dbReference type="Proteomes" id="UP000186106"/>
    </source>
</evidence>
<evidence type="ECO:0000313" key="3">
    <source>
        <dbReference type="EMBL" id="SIS39827.1"/>
    </source>
</evidence>
<name>A0A1N7IS28_9FLAO</name>
<dbReference type="Proteomes" id="UP000279541">
    <property type="component" value="Chromosome"/>
</dbReference>
<gene>
    <name evidence="2" type="ORF">EG359_01065</name>
    <name evidence="3" type="ORF">SAMN05421768_106316</name>
</gene>
<feature type="signal peptide" evidence="1">
    <location>
        <begin position="1"/>
        <end position="18"/>
    </location>
</feature>
<accession>A0A1N7IS28</accession>
<reference evidence="3 4" key="1">
    <citation type="submission" date="2017-01" db="EMBL/GenBank/DDBJ databases">
        <authorList>
            <person name="Mah S.A."/>
            <person name="Swanson W.J."/>
            <person name="Moy G.W."/>
            <person name="Vacquier V.D."/>
        </authorList>
    </citation>
    <scope>NUCLEOTIDE SEQUENCE [LARGE SCALE GENOMIC DNA]</scope>
    <source>
        <strain evidence="3 4">DSM 16927</strain>
    </source>
</reference>
<reference evidence="2 5" key="2">
    <citation type="submission" date="2018-11" db="EMBL/GenBank/DDBJ databases">
        <title>Proposal to divide the Flavobacteriaceae and reorganize its genera based on Amino Acid Identity values calculated from whole genome sequences.</title>
        <authorList>
            <person name="Nicholson A.C."/>
            <person name="Gulvik C.A."/>
            <person name="Whitney A.M."/>
            <person name="Humrighouse B.W."/>
            <person name="Bell M."/>
            <person name="Holmes B."/>
            <person name="Steigerwalt A.G."/>
            <person name="Villarma A."/>
            <person name="Sheth M."/>
            <person name="Batra D."/>
            <person name="Pryor J."/>
            <person name="Bernardet J.-F."/>
            <person name="Hugo C."/>
            <person name="Kampfer P."/>
            <person name="Newman J."/>
            <person name="McQuiston J.R."/>
        </authorList>
    </citation>
    <scope>NUCLEOTIDE SEQUENCE [LARGE SCALE GENOMIC DNA]</scope>
    <source>
        <strain evidence="2 5">DSM 16927</strain>
    </source>
</reference>
<sequence>MKKSILFFYLLIILCSCKQTTNNKEQTVSEFDTLSSVKNKEHFTESFKTQFAGTWQKETEFQTNTIEIQFEAGKNYATVIDIGSGEAPPIKLQALPKDNKLFINTEDEHIDLEVKNKQLIFRIRPNIWNEDSAVQPAPADFREEVFKKKNDILKYEQIYS</sequence>
<dbReference type="EMBL" id="CP033926">
    <property type="protein sequence ID" value="AZA98277.1"/>
    <property type="molecule type" value="Genomic_DNA"/>
</dbReference>
<evidence type="ECO:0000313" key="2">
    <source>
        <dbReference type="EMBL" id="AZA98277.1"/>
    </source>
</evidence>
<dbReference type="PROSITE" id="PS51257">
    <property type="entry name" value="PROKAR_LIPOPROTEIN"/>
    <property type="match status" value="1"/>
</dbReference>
<keyword evidence="1" id="KW-0732">Signal</keyword>
<dbReference type="KEGG" id="cjt:EG359_01065"/>
<dbReference type="RefSeq" id="WP_076355857.1">
    <property type="nucleotide sequence ID" value="NZ_CP033926.1"/>
</dbReference>
<protein>
    <recommendedName>
        <fullName evidence="6">Lipocalin-like domain-containing protein</fullName>
    </recommendedName>
</protein>
<dbReference type="EMBL" id="FTNZ01000006">
    <property type="protein sequence ID" value="SIS39827.1"/>
    <property type="molecule type" value="Genomic_DNA"/>
</dbReference>
<dbReference type="Proteomes" id="UP000186106">
    <property type="component" value="Unassembled WGS sequence"/>
</dbReference>
<feature type="chain" id="PRO_5044563524" description="Lipocalin-like domain-containing protein" evidence="1">
    <location>
        <begin position="19"/>
        <end position="160"/>
    </location>
</feature>
<dbReference type="AlphaFoldDB" id="A0A1N7IS28"/>
<proteinExistence type="predicted"/>
<dbReference type="OrthoDB" id="710238at2"/>
<evidence type="ECO:0000313" key="5">
    <source>
        <dbReference type="Proteomes" id="UP000279541"/>
    </source>
</evidence>
<keyword evidence="5" id="KW-1185">Reference proteome</keyword>